<keyword evidence="2" id="KW-0812">Transmembrane</keyword>
<evidence type="ECO:0000313" key="4">
    <source>
        <dbReference type="Proteomes" id="UP001611415"/>
    </source>
</evidence>
<dbReference type="EMBL" id="JBIRYO010000002">
    <property type="protein sequence ID" value="MFI2472598.1"/>
    <property type="molecule type" value="Genomic_DNA"/>
</dbReference>
<reference evidence="3 4" key="1">
    <citation type="submission" date="2024-10" db="EMBL/GenBank/DDBJ databases">
        <title>The Natural Products Discovery Center: Release of the First 8490 Sequenced Strains for Exploring Actinobacteria Biosynthetic Diversity.</title>
        <authorList>
            <person name="Kalkreuter E."/>
            <person name="Kautsar S.A."/>
            <person name="Yang D."/>
            <person name="Bader C.D."/>
            <person name="Teijaro C.N."/>
            <person name="Fluegel L."/>
            <person name="Davis C.M."/>
            <person name="Simpson J.R."/>
            <person name="Lauterbach L."/>
            <person name="Steele A.D."/>
            <person name="Gui C."/>
            <person name="Meng S."/>
            <person name="Li G."/>
            <person name="Viehrig K."/>
            <person name="Ye F."/>
            <person name="Su P."/>
            <person name="Kiefer A.F."/>
            <person name="Nichols A."/>
            <person name="Cepeda A.J."/>
            <person name="Yan W."/>
            <person name="Fan B."/>
            <person name="Jiang Y."/>
            <person name="Adhikari A."/>
            <person name="Zheng C.-J."/>
            <person name="Schuster L."/>
            <person name="Cowan T.M."/>
            <person name="Smanski M.J."/>
            <person name="Chevrette M.G."/>
            <person name="De Carvalho L.P.S."/>
            <person name="Shen B."/>
        </authorList>
    </citation>
    <scope>NUCLEOTIDE SEQUENCE [LARGE SCALE GENOMIC DNA]</scope>
    <source>
        <strain evidence="3 4">NPDC019275</strain>
    </source>
</reference>
<organism evidence="3 4">
    <name type="scientific">Nocardia xishanensis</name>
    <dbReference type="NCBI Taxonomy" id="238964"/>
    <lineage>
        <taxon>Bacteria</taxon>
        <taxon>Bacillati</taxon>
        <taxon>Actinomycetota</taxon>
        <taxon>Actinomycetes</taxon>
        <taxon>Mycobacteriales</taxon>
        <taxon>Nocardiaceae</taxon>
        <taxon>Nocardia</taxon>
    </lineage>
</organism>
<keyword evidence="2" id="KW-0472">Membrane</keyword>
<keyword evidence="2" id="KW-1133">Transmembrane helix</keyword>
<keyword evidence="4" id="KW-1185">Reference proteome</keyword>
<sequence>MQPYGPTPQPGFGPGHAVPPGYPQVGAPPGYPPAGRQPGYPQHGMPGHPQPPRSNTRLLFALGSAALVLVIAVVAGIIVFQRASEVDPPFDAMSRAFPQLLPPDESRTGYQGAKCMRYGPDDVERYDLGGMRFGKWTGAWECRGGSAAVEFTVYSFRKQKEVRPAIDRTGAHTEYTDVNGGVTYTNFELYGCCRVGPKLATVFFDDPDRSAYMLYLNSQGNLDELKKWWRSAPLG</sequence>
<evidence type="ECO:0000313" key="3">
    <source>
        <dbReference type="EMBL" id="MFI2472598.1"/>
    </source>
</evidence>
<evidence type="ECO:0000256" key="1">
    <source>
        <dbReference type="SAM" id="MobiDB-lite"/>
    </source>
</evidence>
<name>A0ABW7WUR4_9NOCA</name>
<gene>
    <name evidence="3" type="ORF">ACH49W_04405</name>
</gene>
<evidence type="ECO:0000256" key="2">
    <source>
        <dbReference type="SAM" id="Phobius"/>
    </source>
</evidence>
<dbReference type="Proteomes" id="UP001611415">
    <property type="component" value="Unassembled WGS sequence"/>
</dbReference>
<proteinExistence type="predicted"/>
<feature type="transmembrane region" description="Helical" evidence="2">
    <location>
        <begin position="58"/>
        <end position="80"/>
    </location>
</feature>
<feature type="compositionally biased region" description="Pro residues" evidence="1">
    <location>
        <begin position="1"/>
        <end position="11"/>
    </location>
</feature>
<feature type="region of interest" description="Disordered" evidence="1">
    <location>
        <begin position="1"/>
        <end position="52"/>
    </location>
</feature>
<accession>A0ABW7WUR4</accession>
<dbReference type="RefSeq" id="WP_357401551.1">
    <property type="nucleotide sequence ID" value="NZ_JBEYCD010000002.1"/>
</dbReference>
<protein>
    <submittedName>
        <fullName evidence="3">Uncharacterized protein</fullName>
    </submittedName>
</protein>
<feature type="compositionally biased region" description="Low complexity" evidence="1">
    <location>
        <begin position="37"/>
        <end position="47"/>
    </location>
</feature>
<comment type="caution">
    <text evidence="3">The sequence shown here is derived from an EMBL/GenBank/DDBJ whole genome shotgun (WGS) entry which is preliminary data.</text>
</comment>